<dbReference type="AlphaFoldDB" id="K3YFT2"/>
<keyword evidence="1" id="KW-0732">Signal</keyword>
<dbReference type="HOGENOM" id="CLU_3369377_0_0_1"/>
<evidence type="ECO:0000256" key="1">
    <source>
        <dbReference type="SAM" id="SignalP"/>
    </source>
</evidence>
<dbReference type="EnsemblPlants" id="KQK99692">
    <property type="protein sequence ID" value="KQK99692"/>
    <property type="gene ID" value="SETIT_013100mg"/>
</dbReference>
<accession>K3YFT2</accession>
<feature type="chain" id="PRO_5010126766" evidence="1">
    <location>
        <begin position="21"/>
        <end position="35"/>
    </location>
</feature>
<sequence length="35" mass="3983">MRPRHLIFVFLVLLCPGVHELLIDHALRICISSVA</sequence>
<dbReference type="Proteomes" id="UP000004995">
    <property type="component" value="Unassembled WGS sequence"/>
</dbReference>
<name>K3YFT2_SETIT</name>
<keyword evidence="3" id="KW-1185">Reference proteome</keyword>
<reference evidence="3" key="1">
    <citation type="journal article" date="2012" name="Nat. Biotechnol.">
        <title>Reference genome sequence of the model plant Setaria.</title>
        <authorList>
            <person name="Bennetzen J.L."/>
            <person name="Schmutz J."/>
            <person name="Wang H."/>
            <person name="Percifield R."/>
            <person name="Hawkins J."/>
            <person name="Pontaroli A.C."/>
            <person name="Estep M."/>
            <person name="Feng L."/>
            <person name="Vaughn J.N."/>
            <person name="Grimwood J."/>
            <person name="Jenkins J."/>
            <person name="Barry K."/>
            <person name="Lindquist E."/>
            <person name="Hellsten U."/>
            <person name="Deshpande S."/>
            <person name="Wang X."/>
            <person name="Wu X."/>
            <person name="Mitros T."/>
            <person name="Triplett J."/>
            <person name="Yang X."/>
            <person name="Ye C.Y."/>
            <person name="Mauro-Herrera M."/>
            <person name="Wang L."/>
            <person name="Li P."/>
            <person name="Sharma M."/>
            <person name="Sharma R."/>
            <person name="Ronald P.C."/>
            <person name="Panaud O."/>
            <person name="Kellogg E.A."/>
            <person name="Brutnell T.P."/>
            <person name="Doust A.N."/>
            <person name="Tuskan G.A."/>
            <person name="Rokhsar D."/>
            <person name="Devos K.M."/>
        </authorList>
    </citation>
    <scope>NUCLEOTIDE SEQUENCE [LARGE SCALE GENOMIC DNA]</scope>
    <source>
        <strain evidence="3">cv. Yugu1</strain>
    </source>
</reference>
<dbReference type="InParanoid" id="K3YFT2"/>
<feature type="signal peptide" evidence="1">
    <location>
        <begin position="1"/>
        <end position="20"/>
    </location>
</feature>
<protein>
    <submittedName>
        <fullName evidence="2">Uncharacterized protein</fullName>
    </submittedName>
</protein>
<organism evidence="2 3">
    <name type="scientific">Setaria italica</name>
    <name type="common">Foxtail millet</name>
    <name type="synonym">Panicum italicum</name>
    <dbReference type="NCBI Taxonomy" id="4555"/>
    <lineage>
        <taxon>Eukaryota</taxon>
        <taxon>Viridiplantae</taxon>
        <taxon>Streptophyta</taxon>
        <taxon>Embryophyta</taxon>
        <taxon>Tracheophyta</taxon>
        <taxon>Spermatophyta</taxon>
        <taxon>Magnoliopsida</taxon>
        <taxon>Liliopsida</taxon>
        <taxon>Poales</taxon>
        <taxon>Poaceae</taxon>
        <taxon>PACMAD clade</taxon>
        <taxon>Panicoideae</taxon>
        <taxon>Panicodae</taxon>
        <taxon>Paniceae</taxon>
        <taxon>Cenchrinae</taxon>
        <taxon>Setaria</taxon>
    </lineage>
</organism>
<dbReference type="EMBL" id="AGNK02004567">
    <property type="status" value="NOT_ANNOTATED_CDS"/>
    <property type="molecule type" value="Genomic_DNA"/>
</dbReference>
<dbReference type="Gramene" id="KQK99692">
    <property type="protein sequence ID" value="KQK99692"/>
    <property type="gene ID" value="SETIT_013100mg"/>
</dbReference>
<proteinExistence type="predicted"/>
<evidence type="ECO:0000313" key="2">
    <source>
        <dbReference type="EnsemblPlants" id="KQK99692"/>
    </source>
</evidence>
<reference evidence="2" key="2">
    <citation type="submission" date="2018-08" db="UniProtKB">
        <authorList>
            <consortium name="EnsemblPlants"/>
        </authorList>
    </citation>
    <scope>IDENTIFICATION</scope>
    <source>
        <strain evidence="2">Yugu1</strain>
    </source>
</reference>
<evidence type="ECO:0000313" key="3">
    <source>
        <dbReference type="Proteomes" id="UP000004995"/>
    </source>
</evidence>